<dbReference type="GO" id="GO:0006950">
    <property type="term" value="P:response to stress"/>
    <property type="evidence" value="ECO:0007669"/>
    <property type="project" value="TreeGrafter"/>
</dbReference>
<gene>
    <name evidence="2" type="ORF">RU87_GL000780</name>
</gene>
<organism evidence="2 3">
    <name type="scientific">Pseudolactococcus plantarum</name>
    <dbReference type="NCBI Taxonomy" id="1365"/>
    <lineage>
        <taxon>Bacteria</taxon>
        <taxon>Bacillati</taxon>
        <taxon>Bacillota</taxon>
        <taxon>Bacilli</taxon>
        <taxon>Lactobacillales</taxon>
        <taxon>Streptococcaceae</taxon>
        <taxon>Pseudolactococcus</taxon>
    </lineage>
</organism>
<dbReference type="SUPFAM" id="SSF46785">
    <property type="entry name" value="Winged helix' DNA-binding domain"/>
    <property type="match status" value="1"/>
</dbReference>
<dbReference type="InterPro" id="IPR036390">
    <property type="entry name" value="WH_DNA-bd_sf"/>
</dbReference>
<dbReference type="InterPro" id="IPR036388">
    <property type="entry name" value="WH-like_DNA-bd_sf"/>
</dbReference>
<evidence type="ECO:0000313" key="3">
    <source>
        <dbReference type="Proteomes" id="UP000242246"/>
    </source>
</evidence>
<sequence>MDYNKVAEYFITAVFKRGKAEMMSRFNIHSQGETLVLGYLAKRAGTQILPSEIAKFTRTSTARITTILNNLENKQLVTREMSKTDRRKILVAITDKGQSEADAIRAEACDYLARIFEEMGEERTESFIENFNLFLEIGIRFSQEDNEKAEGKDA</sequence>
<dbReference type="InterPro" id="IPR039422">
    <property type="entry name" value="MarR/SlyA-like"/>
</dbReference>
<dbReference type="Pfam" id="PF12802">
    <property type="entry name" value="MarR_2"/>
    <property type="match status" value="1"/>
</dbReference>
<dbReference type="Gene3D" id="1.10.10.10">
    <property type="entry name" value="Winged helix-like DNA-binding domain superfamily/Winged helix DNA-binding domain"/>
    <property type="match status" value="1"/>
</dbReference>
<evidence type="ECO:0000313" key="2">
    <source>
        <dbReference type="EMBL" id="PCS08043.1"/>
    </source>
</evidence>
<keyword evidence="3" id="KW-1185">Reference proteome</keyword>
<name>A0A2A5S3M6_9LACT</name>
<dbReference type="PANTHER" id="PTHR33164:SF43">
    <property type="entry name" value="HTH-TYPE TRANSCRIPTIONAL REPRESSOR YETL"/>
    <property type="match status" value="1"/>
</dbReference>
<dbReference type="PROSITE" id="PS50995">
    <property type="entry name" value="HTH_MARR_2"/>
    <property type="match status" value="1"/>
</dbReference>
<dbReference type="RefSeq" id="WP_068162537.1">
    <property type="nucleotide sequence ID" value="NZ_JXJX01000002.1"/>
</dbReference>
<accession>A0A2A5S3M6</accession>
<comment type="caution">
    <text evidence="2">The sequence shown here is derived from an EMBL/GenBank/DDBJ whole genome shotgun (WGS) entry which is preliminary data.</text>
</comment>
<dbReference type="EMBL" id="JXJX01000002">
    <property type="protein sequence ID" value="PCS08043.1"/>
    <property type="molecule type" value="Genomic_DNA"/>
</dbReference>
<dbReference type="PANTHER" id="PTHR33164">
    <property type="entry name" value="TRANSCRIPTIONAL REGULATOR, MARR FAMILY"/>
    <property type="match status" value="1"/>
</dbReference>
<dbReference type="Proteomes" id="UP000242246">
    <property type="component" value="Unassembled WGS sequence"/>
</dbReference>
<evidence type="ECO:0000259" key="1">
    <source>
        <dbReference type="PROSITE" id="PS50995"/>
    </source>
</evidence>
<dbReference type="SMART" id="SM00347">
    <property type="entry name" value="HTH_MARR"/>
    <property type="match status" value="1"/>
</dbReference>
<dbReference type="OrthoDB" id="3237509at2"/>
<feature type="domain" description="HTH marR-type" evidence="1">
    <location>
        <begin position="1"/>
        <end position="136"/>
    </location>
</feature>
<dbReference type="STRING" id="1348632.GCA_001591745_01020"/>
<protein>
    <recommendedName>
        <fullName evidence="1">HTH marR-type domain-containing protein</fullName>
    </recommendedName>
</protein>
<proteinExistence type="predicted"/>
<dbReference type="InterPro" id="IPR000835">
    <property type="entry name" value="HTH_MarR-typ"/>
</dbReference>
<dbReference type="AlphaFoldDB" id="A0A2A5S3M6"/>
<dbReference type="GO" id="GO:0003700">
    <property type="term" value="F:DNA-binding transcription factor activity"/>
    <property type="evidence" value="ECO:0007669"/>
    <property type="project" value="InterPro"/>
</dbReference>
<reference evidence="2 3" key="1">
    <citation type="submission" date="2014-12" db="EMBL/GenBank/DDBJ databases">
        <title>Draft genome sequences of 10 type strains of Lactococcus.</title>
        <authorList>
            <person name="Sun Z."/>
            <person name="Zhong Z."/>
            <person name="Liu W."/>
            <person name="Zhang W."/>
            <person name="Zhang H."/>
        </authorList>
    </citation>
    <scope>NUCLEOTIDE SEQUENCE [LARGE SCALE GENOMIC DNA]</scope>
    <source>
        <strain evidence="2 3">DSM 20686</strain>
    </source>
</reference>